<feature type="region of interest" description="Disordered" evidence="1">
    <location>
        <begin position="72"/>
        <end position="93"/>
    </location>
</feature>
<comment type="caution">
    <text evidence="2">The sequence shown here is derived from an EMBL/GenBank/DDBJ whole genome shotgun (WGS) entry which is preliminary data.</text>
</comment>
<evidence type="ECO:0000313" key="3">
    <source>
        <dbReference type="Proteomes" id="UP000221165"/>
    </source>
</evidence>
<organism evidence="2 3">
    <name type="scientific">Cystoisospora suis</name>
    <dbReference type="NCBI Taxonomy" id="483139"/>
    <lineage>
        <taxon>Eukaryota</taxon>
        <taxon>Sar</taxon>
        <taxon>Alveolata</taxon>
        <taxon>Apicomplexa</taxon>
        <taxon>Conoidasida</taxon>
        <taxon>Coccidia</taxon>
        <taxon>Eucoccidiorida</taxon>
        <taxon>Eimeriorina</taxon>
        <taxon>Sarcocystidae</taxon>
        <taxon>Cystoisospora</taxon>
    </lineage>
</organism>
<feature type="region of interest" description="Disordered" evidence="1">
    <location>
        <begin position="462"/>
        <end position="557"/>
    </location>
</feature>
<feature type="compositionally biased region" description="Basic and acidic residues" evidence="1">
    <location>
        <begin position="500"/>
        <end position="515"/>
    </location>
</feature>
<sequence>MRCAPGGPPRSTQNKDLAVSSVSRQERAEDQEKCSHSALFPEQRWDDECQQSSGADSVLRHINVGFTQPRGRRKICQDASADPPDSCPSGKGGAAVSVNPYGKSPAMHIGVRLPSGRELEASFHQSCHLRVAKEVQTGKLPHGLRGMTFLPKPHFPFKDAGLLGKPLRYRISSQVAVADPVEGSQINVLPHEQLSGKGICWSPNREEEVHAHSPQDCLEDADHNNLCGAGSCTGTLSQQAIGQRRLPRSQGMTNSETEGHADTPHSAAPEMSNNSGLEEGDDPQSVADIELKSSTLPPTSSIRSGAEGGPGSLSECASSQPSSSNSSVHGTDRQKRIRSLLTMEAAEGTTDTLRVVQLRRRKRLHRSECIRPYSLLASAQVPNRISDSQLVRQTDPSRGFSLPHTAPQSDCDSHIPNSVLHSFSGVGCRSRSDGEAGPAGKEQQPPPLQLDTQALLTGDLQRQRRESLSSAANPRGSSNTHSSPSLVFGLSDKQQPAHLGESKARRYDEDSERNSTRAMVQEPRGSLESLDKRRDDHETSEEEVADLRDEEVNEGGAEANNECARNFIREKAEVNPGGLSLVTVDFRRAFSTPHSSGEDTRAAIKLCQDKGAGVAEGILSSGRFRHPVTALVSSARDDRRTTGCNTEIFRDAVTTTQADIAEGRNSKLLDVSVLVRARTGDRAPESTSVPGRVPRTTKCLKRSTGVGRLGADRFRRAVSAARSSALFGQVAFRAVLRELAATPWPPSAYAQGRRNSTGILELQESKRGSRGASLLSTQGSREEDINGVGLTRGPPCKLSRGVRSGCGQRLSNLPQERGSSERPELYRSDGNDSAVNGRVRDAEDVQMGLKLLSAGDSQRLSSSRPLAHAPVLRYLRKRCGSQLALLRVNRAGHAQGGGVILVGDLYDCASLCKLSAAGAVCRQAGRSVRLVVTTDAWRGVQKLVGSRSEDGLSRQLSASWSEDMGGNLNEAGGNRPGDQVGWWMSVTLVVVKPRLVLLERSRAGWGRRGEAVQKGNVESDSLVLHCGIVPLVQASRL</sequence>
<proteinExistence type="predicted"/>
<feature type="compositionally biased region" description="Polar residues" evidence="1">
    <location>
        <begin position="468"/>
        <end position="485"/>
    </location>
</feature>
<reference evidence="2 3" key="1">
    <citation type="journal article" date="2017" name="Int. J. Parasitol.">
        <title>The genome of the protozoan parasite Cystoisospora suis and a reverse vaccinology approach to identify vaccine candidates.</title>
        <authorList>
            <person name="Palmieri N."/>
            <person name="Shrestha A."/>
            <person name="Ruttkowski B."/>
            <person name="Beck T."/>
            <person name="Vogl C."/>
            <person name="Tomley F."/>
            <person name="Blake D.P."/>
            <person name="Joachim A."/>
        </authorList>
    </citation>
    <scope>NUCLEOTIDE SEQUENCE [LARGE SCALE GENOMIC DNA]</scope>
    <source>
        <strain evidence="2 3">Wien I</strain>
    </source>
</reference>
<feature type="compositionally biased region" description="Acidic residues" evidence="1">
    <location>
        <begin position="538"/>
        <end position="553"/>
    </location>
</feature>
<feature type="compositionally biased region" description="Polar residues" evidence="1">
    <location>
        <begin position="406"/>
        <end position="421"/>
    </location>
</feature>
<feature type="region of interest" description="Disordered" evidence="1">
    <location>
        <begin position="1"/>
        <end position="39"/>
    </location>
</feature>
<feature type="compositionally biased region" description="Polar residues" evidence="1">
    <location>
        <begin position="10"/>
        <end position="23"/>
    </location>
</feature>
<dbReference type="VEuPathDB" id="ToxoDB:CSUI_003677"/>
<keyword evidence="3" id="KW-1185">Reference proteome</keyword>
<feature type="region of interest" description="Disordered" evidence="1">
    <location>
        <begin position="392"/>
        <end position="448"/>
    </location>
</feature>
<dbReference type="EMBL" id="MIGC01001659">
    <property type="protein sequence ID" value="PHJ22474.1"/>
    <property type="molecule type" value="Genomic_DNA"/>
</dbReference>
<dbReference type="RefSeq" id="XP_067924151.1">
    <property type="nucleotide sequence ID" value="XM_068063872.1"/>
</dbReference>
<protein>
    <submittedName>
        <fullName evidence="2">Uncharacterized protein</fullName>
    </submittedName>
</protein>
<evidence type="ECO:0000256" key="1">
    <source>
        <dbReference type="SAM" id="MobiDB-lite"/>
    </source>
</evidence>
<dbReference type="GeneID" id="94427083"/>
<gene>
    <name evidence="2" type="ORF">CSUI_003677</name>
</gene>
<feature type="region of interest" description="Disordered" evidence="1">
    <location>
        <begin position="760"/>
        <end position="837"/>
    </location>
</feature>
<feature type="compositionally biased region" description="Polar residues" evidence="1">
    <location>
        <begin position="292"/>
        <end position="303"/>
    </location>
</feature>
<dbReference type="AlphaFoldDB" id="A0A2C6L466"/>
<feature type="region of interest" description="Disordered" evidence="1">
    <location>
        <begin position="238"/>
        <end position="334"/>
    </location>
</feature>
<accession>A0A2C6L466</accession>
<dbReference type="Proteomes" id="UP000221165">
    <property type="component" value="Unassembled WGS sequence"/>
</dbReference>
<evidence type="ECO:0000313" key="2">
    <source>
        <dbReference type="EMBL" id="PHJ22474.1"/>
    </source>
</evidence>
<feature type="compositionally biased region" description="Low complexity" evidence="1">
    <location>
        <begin position="312"/>
        <end position="327"/>
    </location>
</feature>
<feature type="compositionally biased region" description="Basic and acidic residues" evidence="1">
    <location>
        <begin position="818"/>
        <end position="830"/>
    </location>
</feature>
<feature type="compositionally biased region" description="Basic and acidic residues" evidence="1">
    <location>
        <begin position="24"/>
        <end position="35"/>
    </location>
</feature>
<name>A0A2C6L466_9APIC</name>